<accession>V7CXC4</accession>
<dbReference type="STRING" id="3885.V7CXC4"/>
<dbReference type="EMBL" id="CM002288">
    <property type="protein sequence ID" value="ESW33935.1"/>
    <property type="molecule type" value="Genomic_DNA"/>
</dbReference>
<dbReference type="InterPro" id="IPR032675">
    <property type="entry name" value="LRR_dom_sf"/>
</dbReference>
<protein>
    <submittedName>
        <fullName evidence="2">Uncharacterized protein</fullName>
    </submittedName>
</protein>
<keyword evidence="1" id="KW-1133">Transmembrane helix</keyword>
<dbReference type="AlphaFoldDB" id="V7CXC4"/>
<keyword evidence="1" id="KW-0812">Transmembrane</keyword>
<dbReference type="Gene3D" id="3.80.10.10">
    <property type="entry name" value="Ribonuclease Inhibitor"/>
    <property type="match status" value="1"/>
</dbReference>
<reference evidence="3" key="1">
    <citation type="journal article" date="2014" name="Nat. Genet.">
        <title>A reference genome for common bean and genome-wide analysis of dual domestications.</title>
        <authorList>
            <person name="Schmutz J."/>
            <person name="McClean P.E."/>
            <person name="Mamidi S."/>
            <person name="Wu G.A."/>
            <person name="Cannon S.B."/>
            <person name="Grimwood J."/>
            <person name="Jenkins J."/>
            <person name="Shu S."/>
            <person name="Song Q."/>
            <person name="Chavarro C."/>
            <person name="Torres-Torres M."/>
            <person name="Geffroy V."/>
            <person name="Moghaddam S.M."/>
            <person name="Gao D."/>
            <person name="Abernathy B."/>
            <person name="Barry K."/>
            <person name="Blair M."/>
            <person name="Brick M.A."/>
            <person name="Chovatia M."/>
            <person name="Gepts P."/>
            <person name="Goodstein D.M."/>
            <person name="Gonzales M."/>
            <person name="Hellsten U."/>
            <person name="Hyten D.L."/>
            <person name="Jia G."/>
            <person name="Kelly J.D."/>
            <person name="Kudrna D."/>
            <person name="Lee R."/>
            <person name="Richard M.M."/>
            <person name="Miklas P.N."/>
            <person name="Osorno J.M."/>
            <person name="Rodrigues J."/>
            <person name="Thareau V."/>
            <person name="Urrea C.A."/>
            <person name="Wang M."/>
            <person name="Yu Y."/>
            <person name="Zhang M."/>
            <person name="Wing R.A."/>
            <person name="Cregan P.B."/>
            <person name="Rokhsar D.S."/>
            <person name="Jackson S.A."/>
        </authorList>
    </citation>
    <scope>NUCLEOTIDE SEQUENCE [LARGE SCALE GENOMIC DNA]</scope>
    <source>
        <strain evidence="3">cv. G19833</strain>
    </source>
</reference>
<feature type="transmembrane region" description="Helical" evidence="1">
    <location>
        <begin position="60"/>
        <end position="80"/>
    </location>
</feature>
<evidence type="ECO:0000256" key="1">
    <source>
        <dbReference type="SAM" id="Phobius"/>
    </source>
</evidence>
<evidence type="ECO:0000313" key="2">
    <source>
        <dbReference type="EMBL" id="ESW33935.1"/>
    </source>
</evidence>
<dbReference type="SUPFAM" id="SSF52058">
    <property type="entry name" value="L domain-like"/>
    <property type="match status" value="1"/>
</dbReference>
<sequence length="169" mass="18911">MATTTTRHPAALQHFVTETGPTTATHPATTATVTHSARRQQLQQWRFSAPKNLFKHQFRFVLILALCFYFVLRSSADFAYNCFTGRGMGFNEISFNNEVYFESVIVVVCGLSSLLTSSFVLSRIRMLEANQFSGVVPLELGKLINLQTLVLSSNQLTGNLPLTLLDYKI</sequence>
<organism evidence="2 3">
    <name type="scientific">Phaseolus vulgaris</name>
    <name type="common">Kidney bean</name>
    <name type="synonym">French bean</name>
    <dbReference type="NCBI Taxonomy" id="3885"/>
    <lineage>
        <taxon>Eukaryota</taxon>
        <taxon>Viridiplantae</taxon>
        <taxon>Streptophyta</taxon>
        <taxon>Embryophyta</taxon>
        <taxon>Tracheophyta</taxon>
        <taxon>Spermatophyta</taxon>
        <taxon>Magnoliopsida</taxon>
        <taxon>eudicotyledons</taxon>
        <taxon>Gunneridae</taxon>
        <taxon>Pentapetalae</taxon>
        <taxon>rosids</taxon>
        <taxon>fabids</taxon>
        <taxon>Fabales</taxon>
        <taxon>Fabaceae</taxon>
        <taxon>Papilionoideae</taxon>
        <taxon>50 kb inversion clade</taxon>
        <taxon>NPAAA clade</taxon>
        <taxon>indigoferoid/millettioid clade</taxon>
        <taxon>Phaseoleae</taxon>
        <taxon>Phaseolus</taxon>
    </lineage>
</organism>
<gene>
    <name evidence="2" type="ORF">PHAVU_001G110600g</name>
</gene>
<dbReference type="OrthoDB" id="952609at2759"/>
<keyword evidence="1" id="KW-0472">Membrane</keyword>
<dbReference type="Proteomes" id="UP000000226">
    <property type="component" value="Chromosome 1"/>
</dbReference>
<keyword evidence="3" id="KW-1185">Reference proteome</keyword>
<feature type="transmembrane region" description="Helical" evidence="1">
    <location>
        <begin position="100"/>
        <end position="121"/>
    </location>
</feature>
<name>V7CXC4_PHAVU</name>
<dbReference type="Gramene" id="ESW33935">
    <property type="protein sequence ID" value="ESW33935"/>
    <property type="gene ID" value="PHAVU_001G110600g"/>
</dbReference>
<evidence type="ECO:0000313" key="3">
    <source>
        <dbReference type="Proteomes" id="UP000000226"/>
    </source>
</evidence>
<proteinExistence type="predicted"/>